<organism evidence="1">
    <name type="scientific">marine metagenome</name>
    <dbReference type="NCBI Taxonomy" id="408172"/>
    <lineage>
        <taxon>unclassified sequences</taxon>
        <taxon>metagenomes</taxon>
        <taxon>ecological metagenomes</taxon>
    </lineage>
</organism>
<gene>
    <name evidence="1" type="ORF">METZ01_LOCUS501724</name>
</gene>
<evidence type="ECO:0000313" key="1">
    <source>
        <dbReference type="EMBL" id="SVE48870.1"/>
    </source>
</evidence>
<sequence>EVVIQAGESYSIAPGQDAWVEGDEAAELYELNNTVKTYAVWEQT</sequence>
<protein>
    <recommendedName>
        <fullName evidence="2">Cupin</fullName>
    </recommendedName>
</protein>
<feature type="non-terminal residue" evidence="1">
    <location>
        <position position="1"/>
    </location>
</feature>
<evidence type="ECO:0008006" key="2">
    <source>
        <dbReference type="Google" id="ProtNLM"/>
    </source>
</evidence>
<proteinExistence type="predicted"/>
<name>A0A383DXE7_9ZZZZ</name>
<reference evidence="1" key="1">
    <citation type="submission" date="2018-05" db="EMBL/GenBank/DDBJ databases">
        <authorList>
            <person name="Lanie J.A."/>
            <person name="Ng W.-L."/>
            <person name="Kazmierczak K.M."/>
            <person name="Andrzejewski T.M."/>
            <person name="Davidsen T.M."/>
            <person name="Wayne K.J."/>
            <person name="Tettelin H."/>
            <person name="Glass J.I."/>
            <person name="Rusch D."/>
            <person name="Podicherti R."/>
            <person name="Tsui H.-C.T."/>
            <person name="Winkler M.E."/>
        </authorList>
    </citation>
    <scope>NUCLEOTIDE SEQUENCE</scope>
</reference>
<dbReference type="AlphaFoldDB" id="A0A383DXE7"/>
<accession>A0A383DXE7</accession>
<dbReference type="EMBL" id="UINC01220805">
    <property type="protein sequence ID" value="SVE48870.1"/>
    <property type="molecule type" value="Genomic_DNA"/>
</dbReference>